<dbReference type="AlphaFoldDB" id="A0A9Q1KZX5"/>
<feature type="region of interest" description="Disordered" evidence="1">
    <location>
        <begin position="47"/>
        <end position="91"/>
    </location>
</feature>
<feature type="region of interest" description="Disordered" evidence="1">
    <location>
        <begin position="545"/>
        <end position="612"/>
    </location>
</feature>
<evidence type="ECO:0000313" key="3">
    <source>
        <dbReference type="Proteomes" id="UP001153076"/>
    </source>
</evidence>
<evidence type="ECO:0008006" key="4">
    <source>
        <dbReference type="Google" id="ProtNLM"/>
    </source>
</evidence>
<proteinExistence type="predicted"/>
<feature type="region of interest" description="Disordered" evidence="1">
    <location>
        <begin position="659"/>
        <end position="713"/>
    </location>
</feature>
<dbReference type="PANTHER" id="PTHR33144">
    <property type="entry name" value="OS10G0409366 PROTEIN-RELATED"/>
    <property type="match status" value="1"/>
</dbReference>
<dbReference type="InterPro" id="IPR004252">
    <property type="entry name" value="Probable_transposase_24"/>
</dbReference>
<evidence type="ECO:0000313" key="2">
    <source>
        <dbReference type="EMBL" id="KAJ8453050.1"/>
    </source>
</evidence>
<protein>
    <recommendedName>
        <fullName evidence="4">Transposase Tnp1/En/Spm-like domain-containing protein</fullName>
    </recommendedName>
</protein>
<feature type="compositionally biased region" description="Polar residues" evidence="1">
    <location>
        <begin position="659"/>
        <end position="693"/>
    </location>
</feature>
<dbReference type="PANTHER" id="PTHR33144:SF52">
    <property type="match status" value="1"/>
</dbReference>
<comment type="caution">
    <text evidence="2">The sequence shown here is derived from an EMBL/GenBank/DDBJ whole genome shotgun (WGS) entry which is preliminary data.</text>
</comment>
<evidence type="ECO:0000256" key="1">
    <source>
        <dbReference type="SAM" id="MobiDB-lite"/>
    </source>
</evidence>
<keyword evidence="3" id="KW-1185">Reference proteome</keyword>
<dbReference type="OrthoDB" id="1913335at2759"/>
<dbReference type="Pfam" id="PF03004">
    <property type="entry name" value="Transposase_24"/>
    <property type="match status" value="2"/>
</dbReference>
<dbReference type="EMBL" id="JAKOGI010000002">
    <property type="protein sequence ID" value="KAJ8453050.1"/>
    <property type="molecule type" value="Genomic_DNA"/>
</dbReference>
<feature type="compositionally biased region" description="Polar residues" evidence="1">
    <location>
        <begin position="567"/>
        <end position="580"/>
    </location>
</feature>
<gene>
    <name evidence="2" type="ORF">Cgig2_014813</name>
</gene>
<reference evidence="2" key="1">
    <citation type="submission" date="2022-04" db="EMBL/GenBank/DDBJ databases">
        <title>Carnegiea gigantea Genome sequencing and assembly v2.</title>
        <authorList>
            <person name="Copetti D."/>
            <person name="Sanderson M.J."/>
            <person name="Burquez A."/>
            <person name="Wojciechowski M.F."/>
        </authorList>
    </citation>
    <scope>NUCLEOTIDE SEQUENCE</scope>
    <source>
        <strain evidence="2">SGP5-SGP5p</strain>
        <tissue evidence="2">Aerial part</tissue>
    </source>
</reference>
<name>A0A9Q1KZX5_9CARY</name>
<dbReference type="Proteomes" id="UP001153076">
    <property type="component" value="Unassembled WGS sequence"/>
</dbReference>
<organism evidence="2 3">
    <name type="scientific">Carnegiea gigantea</name>
    <dbReference type="NCBI Taxonomy" id="171969"/>
    <lineage>
        <taxon>Eukaryota</taxon>
        <taxon>Viridiplantae</taxon>
        <taxon>Streptophyta</taxon>
        <taxon>Embryophyta</taxon>
        <taxon>Tracheophyta</taxon>
        <taxon>Spermatophyta</taxon>
        <taxon>Magnoliopsida</taxon>
        <taxon>eudicotyledons</taxon>
        <taxon>Gunneridae</taxon>
        <taxon>Pentapetalae</taxon>
        <taxon>Caryophyllales</taxon>
        <taxon>Cactineae</taxon>
        <taxon>Cactaceae</taxon>
        <taxon>Cactoideae</taxon>
        <taxon>Echinocereeae</taxon>
        <taxon>Carnegiea</taxon>
    </lineage>
</organism>
<sequence>MMLLMKGSDILLSVHATTMRLKILQPWSQMMSCTTKEIQWEGRPLPTATAAQQLPADSPSQFKASKRSSHWAQDVEEPAEQGDSQARHAKTLKWNDEIEFDEMEEVEMRDLDGKPIRKGGKILPRHVWSLQPGVRFVVPFNAFDQPITKGGHVLVRFLGDVAKTGELCPIGEESRDKVDKSCKANIITVVREKFVLAARDEINKSILRHVSNNWRIYRYRLKMKYKTPGKTKEQVASVEPKGVIPSQWTKLVEYWFSDGRQYLSTRGKEAWATQLHLHTTGSKSFAMERDEFEKVHGREPGALEWFVQTHQRKDGTYVENTSKEFLDTAATMIAERGTPSSSKERVAIENEVVNERMYSDGDQRPIGYGLGVDRNKKSGVGAEAGRSGYLASDMSGEVERLNFAVAAMGETSEIMRGQLQMQSKQLKMQSQQLQMHSQQMEGLQFQLQQVTSLLTKFGVMLNKPPINPTPIGVPYRGINFANAQRLNGIMSYRSKRSRNVQASKVNDTATQSVEDILSQVIHDVAAGEIQAPEALLNSSCNQADGGVKRMTQPAQRATAEADDVASNKKSTARRQTSSASPLLAADPPRQLRSSLRHSLRSSPSQDSGFRPVHDVADEGVQHPALSSCHNHEAEDPPMTLPVEGTNMETNDVRIIQRNTSGRQTLAAPATQQLPAGSPRSPSQLKAPKTSSCWVQDDDEPAEQGDSGAGHAKLSKWSHEIEFDEMEEVEMRDLDGKRGRKGGKILPRHVWSLRPGVRFVVPFNALDQPIRKGGYVLVRFLGDVAKAGELCPIGVENWHKVEKSCKANIVALVREKFVLPAREEINREVLKHVSSKWRIYRHRLKMKYKKPGKTQEQVASIVPKGVVPTQWAKLVDYWFSDRSQYLSTRGKEARAAQLHLHTTGSKSFARKRDEFEKVHGREPGALEWFVQTHQRKDGTYVENTSKEFLDTAATMIAQRGAPSSSKERVTIENEVFNELMYSDDDQRPIGYGSGVSRNKVFGIGAELRKRGFLASDAYHTLAGAEGVTRRNKISRVGGEARSSGYLASDTSAEVERLNFAVTAMGETNELMQAQLQMQSKQLKMQSQQLQMQSQQMEGLQFQLQQVTSLLTKFGVMLNKPPINTTPRGVPYGGLKFANARVFFFALIHIALLDQNVLVLL</sequence>
<accession>A0A9Q1KZX5</accession>